<dbReference type="InterPro" id="IPR001958">
    <property type="entry name" value="Tet-R_TetA/multi-R_MdtG-like"/>
</dbReference>
<name>A0A9Q5YJW2_PISSA</name>
<proteinExistence type="inferred from homology"/>
<dbReference type="GO" id="GO:0015385">
    <property type="term" value="F:sodium:proton antiporter activity"/>
    <property type="evidence" value="ECO:0007669"/>
    <property type="project" value="TreeGrafter"/>
</dbReference>
<keyword evidence="5" id="KW-0812">Transmembrane</keyword>
<evidence type="ECO:0000256" key="4">
    <source>
        <dbReference type="ARBA" id="ARBA00022448"/>
    </source>
</evidence>
<dbReference type="PROSITE" id="PS00216">
    <property type="entry name" value="SUGAR_TRANSPORT_1"/>
    <property type="match status" value="1"/>
</dbReference>
<dbReference type="AlphaFoldDB" id="A0A9Q5YJW2"/>
<dbReference type="InterPro" id="IPR036259">
    <property type="entry name" value="MFS_trans_sf"/>
</dbReference>
<keyword evidence="9" id="KW-1185">Reference proteome</keyword>
<reference evidence="8 9" key="1">
    <citation type="submission" date="2019-04" db="EMBL/GenBank/DDBJ databases">
        <title>Complete genome sequencing of Piscirickettsia salmonis strain Psal-009.</title>
        <authorList>
            <person name="Schober I."/>
            <person name="Bunk B."/>
            <person name="Sproer C."/>
            <person name="Carril G.P."/>
            <person name="Riedel T."/>
            <person name="Flores-Herrera P.A."/>
            <person name="Nourdin-Galindo G."/>
            <person name="Marshall S.H."/>
            <person name="Overmann J."/>
        </authorList>
    </citation>
    <scope>NUCLEOTIDE SEQUENCE [LARGE SCALE GENOMIC DNA]</scope>
    <source>
        <strain evidence="8 9">Psal-009</strain>
    </source>
</reference>
<evidence type="ECO:0000256" key="1">
    <source>
        <dbReference type="ARBA" id="ARBA00003279"/>
    </source>
</evidence>
<dbReference type="PROSITE" id="PS50850">
    <property type="entry name" value="MFS"/>
    <property type="match status" value="1"/>
</dbReference>
<dbReference type="InterPro" id="IPR020846">
    <property type="entry name" value="MFS_dom"/>
</dbReference>
<keyword evidence="4" id="KW-0813">Transport</keyword>
<dbReference type="InterPro" id="IPR011701">
    <property type="entry name" value="MFS"/>
</dbReference>
<dbReference type="GO" id="GO:1990961">
    <property type="term" value="P:xenobiotic detoxification by transmembrane export across the plasma membrane"/>
    <property type="evidence" value="ECO:0007669"/>
    <property type="project" value="TreeGrafter"/>
</dbReference>
<keyword evidence="7" id="KW-0472">Membrane</keyword>
<evidence type="ECO:0000256" key="6">
    <source>
        <dbReference type="ARBA" id="ARBA00022989"/>
    </source>
</evidence>
<dbReference type="PRINTS" id="PR01035">
    <property type="entry name" value="TCRTETA"/>
</dbReference>
<evidence type="ECO:0000256" key="3">
    <source>
        <dbReference type="ARBA" id="ARBA00007520"/>
    </source>
</evidence>
<evidence type="ECO:0000256" key="7">
    <source>
        <dbReference type="ARBA" id="ARBA00023136"/>
    </source>
</evidence>
<dbReference type="InterPro" id="IPR005829">
    <property type="entry name" value="Sugar_transporter_CS"/>
</dbReference>
<protein>
    <submittedName>
        <fullName evidence="8">Sulfonamide resistance protein</fullName>
    </submittedName>
</protein>
<evidence type="ECO:0000256" key="5">
    <source>
        <dbReference type="ARBA" id="ARBA00022692"/>
    </source>
</evidence>
<keyword evidence="6" id="KW-1133">Transmembrane helix</keyword>
<comment type="subcellular location">
    <subcellularLocation>
        <location evidence="2">Membrane</location>
        <topology evidence="2">Multi-pass membrane protein</topology>
    </subcellularLocation>
</comment>
<evidence type="ECO:0000313" key="8">
    <source>
        <dbReference type="EMBL" id="QGO05905.1"/>
    </source>
</evidence>
<dbReference type="GO" id="GO:0005886">
    <property type="term" value="C:plasma membrane"/>
    <property type="evidence" value="ECO:0007669"/>
    <property type="project" value="TreeGrafter"/>
</dbReference>
<evidence type="ECO:0000256" key="2">
    <source>
        <dbReference type="ARBA" id="ARBA00004141"/>
    </source>
</evidence>
<dbReference type="EMBL" id="CP038908">
    <property type="protein sequence ID" value="QGO05905.1"/>
    <property type="molecule type" value="Genomic_DNA"/>
</dbReference>
<dbReference type="SUPFAM" id="SSF103473">
    <property type="entry name" value="MFS general substrate transporter"/>
    <property type="match status" value="1"/>
</dbReference>
<organism evidence="8 9">
    <name type="scientific">Piscirickettsia salmonis</name>
    <dbReference type="NCBI Taxonomy" id="1238"/>
    <lineage>
        <taxon>Bacteria</taxon>
        <taxon>Pseudomonadati</taxon>
        <taxon>Pseudomonadota</taxon>
        <taxon>Gammaproteobacteria</taxon>
        <taxon>Thiotrichales</taxon>
        <taxon>Piscirickettsiaceae</taxon>
        <taxon>Piscirickettsia</taxon>
    </lineage>
</organism>
<comment type="function">
    <text evidence="1">Resistance to tetracycline by an active tetracycline efflux. This is an energy-dependent process that decreases the accumulation of the antibiotic in whole cells. This protein functions as a metal-tetracycline/H(+) antiporter.</text>
</comment>
<accession>A0A9Q5YJW2</accession>
<dbReference type="PANTHER" id="PTHR23502:SF132">
    <property type="entry name" value="POLYAMINE TRANSPORTER 2-RELATED"/>
    <property type="match status" value="1"/>
</dbReference>
<dbReference type="Gene3D" id="1.20.1720.10">
    <property type="entry name" value="Multidrug resistance protein D"/>
    <property type="match status" value="1"/>
</dbReference>
<dbReference type="PANTHER" id="PTHR23502">
    <property type="entry name" value="MAJOR FACILITATOR SUPERFAMILY"/>
    <property type="match status" value="1"/>
</dbReference>
<dbReference type="RefSeq" id="WP_032126681.1">
    <property type="nucleotide sequence ID" value="NZ_CP012413.1"/>
</dbReference>
<gene>
    <name evidence="8" type="primary">bcr_3</name>
    <name evidence="8" type="ORF">Psal009_01802</name>
</gene>
<comment type="similarity">
    <text evidence="3">Belongs to the major facilitator superfamily. TCR/Tet family.</text>
</comment>
<evidence type="ECO:0000313" key="9">
    <source>
        <dbReference type="Proteomes" id="UP000422232"/>
    </source>
</evidence>
<dbReference type="Pfam" id="PF07690">
    <property type="entry name" value="MFS_1"/>
    <property type="match status" value="1"/>
</dbReference>
<sequence length="386" mass="42609">MNRLFIALFVNLVIPLGGMSTDIYLPSLPAMADYFGSSDTLVQITVTLFTLGLGVGQIVAGPISDALGRKNPFLFGMLLQLTSVLLILNTSSLTTLIVVRLFQGFGAAFMMVPVRAMLSDVFDGAALKKQYTYITASFALGPIVAPFIGGYLQHYIGWQANFYFVLVYLAFLTTVALVVLKETSTTKKAFSLVHVSSSYITVLKNKLFLTGTILISFFLGYVAIFNVVGPFVIQDILERSAIFYGYIALLMGFAWFSGNMTSRLFFKFSRQSKSNTALLCMLIAAVVMFSVSFSTISLLRFIAPIFIMIFCGGFLFPIYVGECLSLFKEQAASANGLLFSSIWIVFSVFSFIAAFLKVYSLLPIASCYLILTLMICCWFLFVARKH</sequence>
<dbReference type="Proteomes" id="UP000422232">
    <property type="component" value="Chromosome"/>
</dbReference>